<evidence type="ECO:0000313" key="2">
    <source>
        <dbReference type="Proteomes" id="UP001412067"/>
    </source>
</evidence>
<name>A0ABR2MMY0_9ASPA</name>
<keyword evidence="2" id="KW-1185">Reference proteome</keyword>
<protein>
    <submittedName>
        <fullName evidence="1">Uncharacterized protein</fullName>
    </submittedName>
</protein>
<evidence type="ECO:0000313" key="1">
    <source>
        <dbReference type="EMBL" id="KAK8964880.1"/>
    </source>
</evidence>
<organism evidence="1 2">
    <name type="scientific">Platanthera guangdongensis</name>
    <dbReference type="NCBI Taxonomy" id="2320717"/>
    <lineage>
        <taxon>Eukaryota</taxon>
        <taxon>Viridiplantae</taxon>
        <taxon>Streptophyta</taxon>
        <taxon>Embryophyta</taxon>
        <taxon>Tracheophyta</taxon>
        <taxon>Spermatophyta</taxon>
        <taxon>Magnoliopsida</taxon>
        <taxon>Liliopsida</taxon>
        <taxon>Asparagales</taxon>
        <taxon>Orchidaceae</taxon>
        <taxon>Orchidoideae</taxon>
        <taxon>Orchideae</taxon>
        <taxon>Orchidinae</taxon>
        <taxon>Platanthera</taxon>
    </lineage>
</organism>
<dbReference type="Proteomes" id="UP001412067">
    <property type="component" value="Unassembled WGS sequence"/>
</dbReference>
<dbReference type="PANTHER" id="PTHR36142:SF2">
    <property type="entry name" value="METALLO-HYDROLASE_OXIDOREDUCTASE SUPERFAMILY PROTEIN"/>
    <property type="match status" value="1"/>
</dbReference>
<gene>
    <name evidence="1" type="ORF">KSP40_PGU003393</name>
</gene>
<dbReference type="InterPro" id="IPR036866">
    <property type="entry name" value="RibonucZ/Hydroxyglut_hydro"/>
</dbReference>
<dbReference type="PANTHER" id="PTHR36142">
    <property type="entry name" value="METALLO-HYDROLASE/OXIDOREDUCTASE SUPERFAMILY PROTEIN"/>
    <property type="match status" value="1"/>
</dbReference>
<reference evidence="1 2" key="1">
    <citation type="journal article" date="2022" name="Nat. Plants">
        <title>Genomes of leafy and leafless Platanthera orchids illuminate the evolution of mycoheterotrophy.</title>
        <authorList>
            <person name="Li M.H."/>
            <person name="Liu K.W."/>
            <person name="Li Z."/>
            <person name="Lu H.C."/>
            <person name="Ye Q.L."/>
            <person name="Zhang D."/>
            <person name="Wang J.Y."/>
            <person name="Li Y.F."/>
            <person name="Zhong Z.M."/>
            <person name="Liu X."/>
            <person name="Yu X."/>
            <person name="Liu D.K."/>
            <person name="Tu X.D."/>
            <person name="Liu B."/>
            <person name="Hao Y."/>
            <person name="Liao X.Y."/>
            <person name="Jiang Y.T."/>
            <person name="Sun W.H."/>
            <person name="Chen J."/>
            <person name="Chen Y.Q."/>
            <person name="Ai Y."/>
            <person name="Zhai J.W."/>
            <person name="Wu S.S."/>
            <person name="Zhou Z."/>
            <person name="Hsiao Y.Y."/>
            <person name="Wu W.L."/>
            <person name="Chen Y.Y."/>
            <person name="Lin Y.F."/>
            <person name="Hsu J.L."/>
            <person name="Li C.Y."/>
            <person name="Wang Z.W."/>
            <person name="Zhao X."/>
            <person name="Zhong W.Y."/>
            <person name="Ma X.K."/>
            <person name="Ma L."/>
            <person name="Huang J."/>
            <person name="Chen G.Z."/>
            <person name="Huang M.Z."/>
            <person name="Huang L."/>
            <person name="Peng D.H."/>
            <person name="Luo Y.B."/>
            <person name="Zou S.Q."/>
            <person name="Chen S.P."/>
            <person name="Lan S."/>
            <person name="Tsai W.C."/>
            <person name="Van de Peer Y."/>
            <person name="Liu Z.J."/>
        </authorList>
    </citation>
    <scope>NUCLEOTIDE SEQUENCE [LARGE SCALE GENOMIC DNA]</scope>
    <source>
        <strain evidence="1">Lor288</strain>
    </source>
</reference>
<dbReference type="EMBL" id="JBBWWR010000006">
    <property type="protein sequence ID" value="KAK8964880.1"/>
    <property type="molecule type" value="Genomic_DNA"/>
</dbReference>
<dbReference type="Gene3D" id="3.60.15.10">
    <property type="entry name" value="Ribonuclease Z/Hydroxyacylglutathione hydrolase-like"/>
    <property type="match status" value="1"/>
</dbReference>
<sequence>MYIITSRRSGLKLYYEPHCVDDKLFLQKYTADIIIMPVIKQLLPFFTVVSGQEDAVHLAKLLQAKYIVPMKNGDLNSKGILSSIVRSKGTVESFKEFLTKELPDARVLEPRPGTSLEILTSSLAL</sequence>
<dbReference type="Pfam" id="PF13483">
    <property type="entry name" value="Lactamase_B_3"/>
    <property type="match status" value="1"/>
</dbReference>
<comment type="caution">
    <text evidence="1">The sequence shown here is derived from an EMBL/GenBank/DDBJ whole genome shotgun (WGS) entry which is preliminary data.</text>
</comment>
<accession>A0ABR2MMY0</accession>
<proteinExistence type="predicted"/>